<evidence type="ECO:0000313" key="2">
    <source>
        <dbReference type="EMBL" id="KAK8035913.1"/>
    </source>
</evidence>
<accession>A0ABR1SQX9</accession>
<dbReference type="Gene3D" id="3.40.630.30">
    <property type="match status" value="1"/>
</dbReference>
<reference evidence="2 3" key="1">
    <citation type="submission" date="2023-01" db="EMBL/GenBank/DDBJ databases">
        <title>Analysis of 21 Apiospora genomes using comparative genomics revels a genus with tremendous synthesis potential of carbohydrate active enzymes and secondary metabolites.</title>
        <authorList>
            <person name="Sorensen T."/>
        </authorList>
    </citation>
    <scope>NUCLEOTIDE SEQUENCE [LARGE SCALE GENOMIC DNA]</scope>
    <source>
        <strain evidence="2 3">CBS 20057</strain>
    </source>
</reference>
<dbReference type="PANTHER" id="PTHR20958:SF6">
    <property type="entry name" value="GLYCINE N-ACYLTRANSFERASE-LIKE PROTEIN"/>
    <property type="match status" value="1"/>
</dbReference>
<evidence type="ECO:0000313" key="3">
    <source>
        <dbReference type="Proteomes" id="UP001396898"/>
    </source>
</evidence>
<name>A0ABR1SQX9_9PEZI</name>
<protein>
    <recommendedName>
        <fullName evidence="4">FR47-like domain-containing protein</fullName>
    </recommendedName>
</protein>
<dbReference type="InterPro" id="IPR053225">
    <property type="entry name" value="Acyl-CoA_N-acyltransferase"/>
</dbReference>
<evidence type="ECO:0000256" key="1">
    <source>
        <dbReference type="SAM" id="MobiDB-lite"/>
    </source>
</evidence>
<dbReference type="PANTHER" id="PTHR20958">
    <property type="entry name" value="GLYCINE N-ACYLTRANSFERASE-LIKE PROTEIN"/>
    <property type="match status" value="1"/>
</dbReference>
<organism evidence="2 3">
    <name type="scientific">Apiospora marii</name>
    <dbReference type="NCBI Taxonomy" id="335849"/>
    <lineage>
        <taxon>Eukaryota</taxon>
        <taxon>Fungi</taxon>
        <taxon>Dikarya</taxon>
        <taxon>Ascomycota</taxon>
        <taxon>Pezizomycotina</taxon>
        <taxon>Sordariomycetes</taxon>
        <taxon>Xylariomycetidae</taxon>
        <taxon>Amphisphaeriales</taxon>
        <taxon>Apiosporaceae</taxon>
        <taxon>Apiospora</taxon>
    </lineage>
</organism>
<gene>
    <name evidence="2" type="ORF">PG991_001986</name>
</gene>
<dbReference type="EMBL" id="JAQQWI010000005">
    <property type="protein sequence ID" value="KAK8035913.1"/>
    <property type="molecule type" value="Genomic_DNA"/>
</dbReference>
<dbReference type="Proteomes" id="UP001396898">
    <property type="component" value="Unassembled WGS sequence"/>
</dbReference>
<comment type="caution">
    <text evidence="2">The sequence shown here is derived from an EMBL/GenBank/DDBJ whole genome shotgun (WGS) entry which is preliminary data.</text>
</comment>
<sequence length="341" mass="37461">MPSPYGDDKVEVYTQKPPEALLQLLSAHLPRSLSLLRRLQFTKFPGGVTEHARILYASDTALPSAPLNVSGVTTSAMEHHHPFTAAYLDISRGPETQLWMYSTLERCSNNKDSEDGGDEKEEENHRQKALRHTVSILRTVRRLRDEYAAVPSQSSPLGPFVLAGTLSEALRIALRDEVGVASSNVSPYDKWLLDARALPSPVGHEKTSLLDPGMRWGTVGREDIALVLSRSDVPRKEKTVKLLPSTAITLEDGTPIAWCFLGPDGSLSSLHCEEPYRGRGFAKAVAIKLLKDRLRDYGGDDSTLFCAEVAQDNASSQGGLQKPRRQDWLGRLLGVPLTVTA</sequence>
<evidence type="ECO:0008006" key="4">
    <source>
        <dbReference type="Google" id="ProtNLM"/>
    </source>
</evidence>
<feature type="region of interest" description="Disordered" evidence="1">
    <location>
        <begin position="109"/>
        <end position="129"/>
    </location>
</feature>
<proteinExistence type="predicted"/>
<keyword evidence="3" id="KW-1185">Reference proteome</keyword>
<dbReference type="InterPro" id="IPR016181">
    <property type="entry name" value="Acyl_CoA_acyltransferase"/>
</dbReference>
<dbReference type="SUPFAM" id="SSF55729">
    <property type="entry name" value="Acyl-CoA N-acyltransferases (Nat)"/>
    <property type="match status" value="1"/>
</dbReference>